<dbReference type="GO" id="GO:0050308">
    <property type="term" value="F:sugar-phosphatase activity"/>
    <property type="evidence" value="ECO:0007669"/>
    <property type="project" value="TreeGrafter"/>
</dbReference>
<keyword evidence="3" id="KW-0732">Signal</keyword>
<evidence type="ECO:0000256" key="1">
    <source>
        <dbReference type="ARBA" id="ARBA00005375"/>
    </source>
</evidence>
<dbReference type="PANTHER" id="PTHR11567:SF110">
    <property type="entry name" value="2-PHOSPHOXYLOSE PHOSPHATASE 1"/>
    <property type="match status" value="1"/>
</dbReference>
<dbReference type="Gene3D" id="3.40.50.1240">
    <property type="entry name" value="Phosphoglycerate mutase-like"/>
    <property type="match status" value="2"/>
</dbReference>
<dbReference type="Proteomes" id="UP000504844">
    <property type="component" value="Chromosome"/>
</dbReference>
<organism evidence="4 5">
    <name type="scientific">Deefgea piscis</name>
    <dbReference type="NCBI Taxonomy" id="2739061"/>
    <lineage>
        <taxon>Bacteria</taxon>
        <taxon>Pseudomonadati</taxon>
        <taxon>Pseudomonadota</taxon>
        <taxon>Betaproteobacteria</taxon>
        <taxon>Neisseriales</taxon>
        <taxon>Chitinibacteraceae</taxon>
        <taxon>Deefgea</taxon>
    </lineage>
</organism>
<dbReference type="InterPro" id="IPR029033">
    <property type="entry name" value="His_PPase_superfam"/>
</dbReference>
<feature type="chain" id="PRO_5027118357" evidence="3">
    <location>
        <begin position="22"/>
        <end position="432"/>
    </location>
</feature>
<dbReference type="PANTHER" id="PTHR11567">
    <property type="entry name" value="ACID PHOSPHATASE-RELATED"/>
    <property type="match status" value="1"/>
</dbReference>
<keyword evidence="2" id="KW-0378">Hydrolase</keyword>
<keyword evidence="5" id="KW-1185">Reference proteome</keyword>
<dbReference type="CDD" id="cd07061">
    <property type="entry name" value="HP_HAP_like"/>
    <property type="match status" value="1"/>
</dbReference>
<protein>
    <submittedName>
        <fullName evidence="4">Histidine-type phosphatase</fullName>
    </submittedName>
</protein>
<sequence>MNIAPYVLSVLLVASSNGWTAQPNSDDEWQISKVVILNRHGVRSPTKDTALMQQVTPDRWPAWPVALGELTPRGGQLLQLLGHYYQTAWQNNGLLPAQGCPATGHMLVWADSEQRTRATGQALIDAVAPNCGIALQSQADASQVDPLFHPLKMGICQLNPKAVRRSIQQQLGAKPVDQQFASAYQQLAATLNLNAAPLCSAQQQGDCRLPQLLPSRLHVNHHGAGFKGALGLASTLSEIFLLQYAEGMPDSQVGWGRIAQPAQWQQLFTAHNGYFALTQKNPLIASANATPLLHLISNALQDHAPANGGTLAQQAASAKIVWLIGHDTNIANVAGALGLNWQLSEQPDNTAPGLAMIFERWQHPRSQREQIKIKLVYQTLPQMRAMTPLSLHGEQPGIIELTLPQCTGAACTPSRFAALSRSRQVNACQYQP</sequence>
<dbReference type="InterPro" id="IPR033379">
    <property type="entry name" value="Acid_Pase_AS"/>
</dbReference>
<dbReference type="SUPFAM" id="SSF53254">
    <property type="entry name" value="Phosphoglycerate mutase-like"/>
    <property type="match status" value="1"/>
</dbReference>
<evidence type="ECO:0000256" key="2">
    <source>
        <dbReference type="ARBA" id="ARBA00022801"/>
    </source>
</evidence>
<evidence type="ECO:0000256" key="3">
    <source>
        <dbReference type="SAM" id="SignalP"/>
    </source>
</evidence>
<dbReference type="KEGG" id="dee:HQN60_06560"/>
<dbReference type="InterPro" id="IPR000560">
    <property type="entry name" value="His_Pase_clade-2"/>
</dbReference>
<dbReference type="Pfam" id="PF00328">
    <property type="entry name" value="His_Phos_2"/>
    <property type="match status" value="1"/>
</dbReference>
<evidence type="ECO:0000313" key="4">
    <source>
        <dbReference type="EMBL" id="QKJ66386.1"/>
    </source>
</evidence>
<name>A0A6M8SSR8_9NEIS</name>
<comment type="similarity">
    <text evidence="1">Belongs to the histidine acid phosphatase family.</text>
</comment>
<feature type="signal peptide" evidence="3">
    <location>
        <begin position="1"/>
        <end position="21"/>
    </location>
</feature>
<dbReference type="PROSITE" id="PS00616">
    <property type="entry name" value="HIS_ACID_PHOSPHAT_1"/>
    <property type="match status" value="1"/>
</dbReference>
<dbReference type="AlphaFoldDB" id="A0A6M8SSR8"/>
<dbReference type="InterPro" id="IPR050645">
    <property type="entry name" value="Histidine_acid_phosphatase"/>
</dbReference>
<dbReference type="EMBL" id="CP054143">
    <property type="protein sequence ID" value="QKJ66386.1"/>
    <property type="molecule type" value="Genomic_DNA"/>
</dbReference>
<dbReference type="GO" id="GO:0030288">
    <property type="term" value="C:outer membrane-bounded periplasmic space"/>
    <property type="evidence" value="ECO:0007669"/>
    <property type="project" value="TreeGrafter"/>
</dbReference>
<proteinExistence type="inferred from homology"/>
<evidence type="ECO:0000313" key="5">
    <source>
        <dbReference type="Proteomes" id="UP000504844"/>
    </source>
</evidence>
<reference evidence="4 5" key="1">
    <citation type="submission" date="2020-05" db="EMBL/GenBank/DDBJ databases">
        <title>Complete genome sequence of Deefgea sp. D17.</title>
        <authorList>
            <person name="Bae J.-W."/>
            <person name="Han J.E."/>
        </authorList>
    </citation>
    <scope>NUCLEOTIDE SEQUENCE [LARGE SCALE GENOMIC DNA]</scope>
    <source>
        <strain evidence="4 5">D17</strain>
    </source>
</reference>
<accession>A0A6M8SSR8</accession>
<dbReference type="RefSeq" id="WP_173532890.1">
    <property type="nucleotide sequence ID" value="NZ_CP054143.1"/>
</dbReference>
<gene>
    <name evidence="4" type="ORF">HQN60_06560</name>
</gene>